<dbReference type="Gene3D" id="3.40.50.2300">
    <property type="match status" value="1"/>
</dbReference>
<dbReference type="Proteomes" id="UP000381093">
    <property type="component" value="Unassembled WGS sequence"/>
</dbReference>
<feature type="modified residue" description="4-aspartylphosphate" evidence="2">
    <location>
        <position position="34"/>
    </location>
</feature>
<evidence type="ECO:0000259" key="3">
    <source>
        <dbReference type="PROSITE" id="PS50110"/>
    </source>
</evidence>
<proteinExistence type="predicted"/>
<evidence type="ECO:0000313" key="4">
    <source>
        <dbReference type="EMBL" id="VVO14468.1"/>
    </source>
</evidence>
<evidence type="ECO:0000256" key="2">
    <source>
        <dbReference type="PROSITE-ProRule" id="PRU00169"/>
    </source>
</evidence>
<evidence type="ECO:0000313" key="5">
    <source>
        <dbReference type="Proteomes" id="UP000381093"/>
    </source>
</evidence>
<dbReference type="EMBL" id="CABVHW010000012">
    <property type="protein sequence ID" value="VVO14468.1"/>
    <property type="molecule type" value="Genomic_DNA"/>
</dbReference>
<accession>A0A5E7DLG3</accession>
<dbReference type="InterPro" id="IPR011006">
    <property type="entry name" value="CheY-like_superfamily"/>
</dbReference>
<evidence type="ECO:0000256" key="1">
    <source>
        <dbReference type="ARBA" id="ARBA00022553"/>
    </source>
</evidence>
<dbReference type="SUPFAM" id="SSF52172">
    <property type="entry name" value="CheY-like"/>
    <property type="match status" value="1"/>
</dbReference>
<gene>
    <name evidence="4" type="primary">divK</name>
    <name evidence="4" type="ORF">PS710_03731</name>
</gene>
<keyword evidence="1 2" id="KW-0597">Phosphoprotein</keyword>
<name>A0A5E7DLG3_PSEFL</name>
<protein>
    <submittedName>
        <fullName evidence="4">Polar-differentiation response regulator DivK</fullName>
    </submittedName>
</protein>
<dbReference type="SMART" id="SM00448">
    <property type="entry name" value="REC"/>
    <property type="match status" value="1"/>
</dbReference>
<dbReference type="PROSITE" id="PS50110">
    <property type="entry name" value="RESPONSE_REGULATORY"/>
    <property type="match status" value="1"/>
</dbReference>
<feature type="domain" description="Response regulatory" evidence="3">
    <location>
        <begin position="1"/>
        <end position="101"/>
    </location>
</feature>
<organism evidence="4 5">
    <name type="scientific">Pseudomonas fluorescens</name>
    <dbReference type="NCBI Taxonomy" id="294"/>
    <lineage>
        <taxon>Bacteria</taxon>
        <taxon>Pseudomonadati</taxon>
        <taxon>Pseudomonadota</taxon>
        <taxon>Gammaproteobacteria</taxon>
        <taxon>Pseudomonadales</taxon>
        <taxon>Pseudomonadaceae</taxon>
        <taxon>Pseudomonas</taxon>
    </lineage>
</organism>
<sequence length="105" mass="11636">MLLEMEDAQVIAFDRPVAALDAARNTRFDLIISDLGMPVMSGHELMSALRQLPLVKDVPAIALTGYGAHSDIQKSRQSGFDQHIGKPVSYDDLIETIETLRQSQR</sequence>
<dbReference type="Pfam" id="PF00072">
    <property type="entry name" value="Response_reg"/>
    <property type="match status" value="1"/>
</dbReference>
<dbReference type="GO" id="GO:0000160">
    <property type="term" value="P:phosphorelay signal transduction system"/>
    <property type="evidence" value="ECO:0007669"/>
    <property type="project" value="InterPro"/>
</dbReference>
<dbReference type="AlphaFoldDB" id="A0A5E7DLG3"/>
<dbReference type="PANTHER" id="PTHR44591:SF3">
    <property type="entry name" value="RESPONSE REGULATORY DOMAIN-CONTAINING PROTEIN"/>
    <property type="match status" value="1"/>
</dbReference>
<reference evidence="4 5" key="1">
    <citation type="submission" date="2019-09" db="EMBL/GenBank/DDBJ databases">
        <authorList>
            <person name="Chandra G."/>
            <person name="Truman W A."/>
        </authorList>
    </citation>
    <scope>NUCLEOTIDE SEQUENCE [LARGE SCALE GENOMIC DNA]</scope>
    <source>
        <strain evidence="4">PS710</strain>
    </source>
</reference>
<dbReference type="InterPro" id="IPR050595">
    <property type="entry name" value="Bact_response_regulator"/>
</dbReference>
<dbReference type="PANTHER" id="PTHR44591">
    <property type="entry name" value="STRESS RESPONSE REGULATOR PROTEIN 1"/>
    <property type="match status" value="1"/>
</dbReference>
<dbReference type="InterPro" id="IPR001789">
    <property type="entry name" value="Sig_transdc_resp-reg_receiver"/>
</dbReference>